<keyword evidence="6 10" id="KW-1133">Transmembrane helix</keyword>
<evidence type="ECO:0000313" key="11">
    <source>
        <dbReference type="EMBL" id="CAG5126236.1"/>
    </source>
</evidence>
<keyword evidence="5" id="KW-0735">Signal-anchor</keyword>
<keyword evidence="3" id="KW-0808">Transferase</keyword>
<keyword evidence="9" id="KW-0325">Glycoprotein</keyword>
<dbReference type="OrthoDB" id="514299at2759"/>
<comment type="caution">
    <text evidence="11">The sequence shown here is derived from an EMBL/GenBank/DDBJ whole genome shotgun (WGS) entry which is preliminary data.</text>
</comment>
<dbReference type="PANTHER" id="PTHR14647">
    <property type="entry name" value="GALACTOSE-3-O-SULFOTRANSFERASE"/>
    <property type="match status" value="1"/>
</dbReference>
<evidence type="ECO:0000256" key="8">
    <source>
        <dbReference type="ARBA" id="ARBA00023136"/>
    </source>
</evidence>
<evidence type="ECO:0000256" key="9">
    <source>
        <dbReference type="ARBA" id="ARBA00023180"/>
    </source>
</evidence>
<evidence type="ECO:0000256" key="3">
    <source>
        <dbReference type="ARBA" id="ARBA00022679"/>
    </source>
</evidence>
<comment type="subcellular location">
    <subcellularLocation>
        <location evidence="1">Golgi apparatus membrane</location>
        <topology evidence="1">Single-pass type II membrane protein</topology>
    </subcellularLocation>
</comment>
<dbReference type="GO" id="GO:0001733">
    <property type="term" value="F:galactosylceramide sulfotransferase activity"/>
    <property type="evidence" value="ECO:0007669"/>
    <property type="project" value="InterPro"/>
</dbReference>
<dbReference type="Proteomes" id="UP000678393">
    <property type="component" value="Unassembled WGS sequence"/>
</dbReference>
<evidence type="ECO:0000256" key="10">
    <source>
        <dbReference type="SAM" id="Phobius"/>
    </source>
</evidence>
<evidence type="ECO:0000256" key="7">
    <source>
        <dbReference type="ARBA" id="ARBA00023034"/>
    </source>
</evidence>
<evidence type="ECO:0000313" key="12">
    <source>
        <dbReference type="Proteomes" id="UP000678393"/>
    </source>
</evidence>
<gene>
    <name evidence="11" type="ORF">CUNI_LOCUS11794</name>
</gene>
<keyword evidence="8 10" id="KW-0472">Membrane</keyword>
<dbReference type="Gene3D" id="3.40.50.300">
    <property type="entry name" value="P-loop containing nucleotide triphosphate hydrolases"/>
    <property type="match status" value="1"/>
</dbReference>
<sequence>MNACCKLLTRRKRKVFLLVLVFITFVYFLLMSYLACCQLPQQGNVLSSYVLDPNGRTLYEQGDKREIRGARSKSTNCSEQRNFVFIKTMKCATSTLHGVFYRFGYTRNLSFVSPIRKMIYLNWPFPMTMQDFRPSSRGYNILTDHVIYTEDVMDKIMPADTVYISIIREPFAHFKSTFHYFNVAKISGVPANVTNPIVEYLSHLEKYEPAYMSHKAKERWCVPNDFSITKNMLSHSLGMPLGFPPGTINITADEVSVEQYIKHLDSKFQLILIVEYFYESVVLLRRLMCWSFRDIIFINSNTGDYEYKNASVPESIIDIHRKWSSVDYRLYDYFNNTFWKRVSLQGADFYSEVEAFKKVEAQVKNYCLTLYQTFTRDEFPFNMTKTTVSASLWNEQFSVTHDDCWMLGPDPNVLHRVVQKENDLKEANLLLEQQKILDNRTLKGVC</sequence>
<evidence type="ECO:0000256" key="6">
    <source>
        <dbReference type="ARBA" id="ARBA00022989"/>
    </source>
</evidence>
<accession>A0A8S3ZGM0</accession>
<dbReference type="GO" id="GO:0000139">
    <property type="term" value="C:Golgi membrane"/>
    <property type="evidence" value="ECO:0007669"/>
    <property type="project" value="UniProtKB-SubCell"/>
</dbReference>
<evidence type="ECO:0000256" key="4">
    <source>
        <dbReference type="ARBA" id="ARBA00022692"/>
    </source>
</evidence>
<dbReference type="InterPro" id="IPR027417">
    <property type="entry name" value="P-loop_NTPase"/>
</dbReference>
<evidence type="ECO:0000256" key="2">
    <source>
        <dbReference type="ARBA" id="ARBA00008124"/>
    </source>
</evidence>
<keyword evidence="7" id="KW-0333">Golgi apparatus</keyword>
<name>A0A8S3ZGM0_9EUPU</name>
<comment type="similarity">
    <text evidence="2">Belongs to the galactose-3-O-sulfotransferase family.</text>
</comment>
<keyword evidence="12" id="KW-1185">Reference proteome</keyword>
<dbReference type="EMBL" id="CAJHNH020002301">
    <property type="protein sequence ID" value="CAG5126236.1"/>
    <property type="molecule type" value="Genomic_DNA"/>
</dbReference>
<dbReference type="AlphaFoldDB" id="A0A8S3ZGM0"/>
<protein>
    <recommendedName>
        <fullName evidence="13">Galactose-3-O-sulfotransferase 2-like</fullName>
    </recommendedName>
</protein>
<evidence type="ECO:0008006" key="13">
    <source>
        <dbReference type="Google" id="ProtNLM"/>
    </source>
</evidence>
<proteinExistence type="inferred from homology"/>
<organism evidence="11 12">
    <name type="scientific">Candidula unifasciata</name>
    <dbReference type="NCBI Taxonomy" id="100452"/>
    <lineage>
        <taxon>Eukaryota</taxon>
        <taxon>Metazoa</taxon>
        <taxon>Spiralia</taxon>
        <taxon>Lophotrochozoa</taxon>
        <taxon>Mollusca</taxon>
        <taxon>Gastropoda</taxon>
        <taxon>Heterobranchia</taxon>
        <taxon>Euthyneura</taxon>
        <taxon>Panpulmonata</taxon>
        <taxon>Eupulmonata</taxon>
        <taxon>Stylommatophora</taxon>
        <taxon>Helicina</taxon>
        <taxon>Helicoidea</taxon>
        <taxon>Geomitridae</taxon>
        <taxon>Candidula</taxon>
    </lineage>
</organism>
<dbReference type="Pfam" id="PF06990">
    <property type="entry name" value="Gal-3-0_sulfotr"/>
    <property type="match status" value="1"/>
</dbReference>
<keyword evidence="4 10" id="KW-0812">Transmembrane</keyword>
<evidence type="ECO:0000256" key="1">
    <source>
        <dbReference type="ARBA" id="ARBA00004323"/>
    </source>
</evidence>
<dbReference type="GO" id="GO:0009247">
    <property type="term" value="P:glycolipid biosynthetic process"/>
    <property type="evidence" value="ECO:0007669"/>
    <property type="project" value="InterPro"/>
</dbReference>
<dbReference type="PANTHER" id="PTHR14647:SF87">
    <property type="entry name" value="PUTATIVE-RELATED"/>
    <property type="match status" value="1"/>
</dbReference>
<evidence type="ECO:0000256" key="5">
    <source>
        <dbReference type="ARBA" id="ARBA00022968"/>
    </source>
</evidence>
<reference evidence="11" key="1">
    <citation type="submission" date="2021-04" db="EMBL/GenBank/DDBJ databases">
        <authorList>
            <consortium name="Molecular Ecology Group"/>
        </authorList>
    </citation>
    <scope>NUCLEOTIDE SEQUENCE</scope>
</reference>
<dbReference type="SUPFAM" id="SSF52540">
    <property type="entry name" value="P-loop containing nucleoside triphosphate hydrolases"/>
    <property type="match status" value="1"/>
</dbReference>
<feature type="transmembrane region" description="Helical" evidence="10">
    <location>
        <begin position="15"/>
        <end position="35"/>
    </location>
</feature>
<dbReference type="InterPro" id="IPR009729">
    <property type="entry name" value="Gal-3-0_sulfotransfrase"/>
</dbReference>